<dbReference type="SUPFAM" id="SSF116734">
    <property type="entry name" value="DNA methylase specificity domain"/>
    <property type="match status" value="1"/>
</dbReference>
<dbReference type="Gene3D" id="3.90.220.20">
    <property type="entry name" value="DNA methylase specificity domains"/>
    <property type="match status" value="1"/>
</dbReference>
<name>A0A9W6G1K2_9BACT</name>
<keyword evidence="1" id="KW-0680">Restriction system</keyword>
<evidence type="ECO:0000256" key="2">
    <source>
        <dbReference type="ARBA" id="ARBA00023125"/>
    </source>
</evidence>
<evidence type="ECO:0008006" key="5">
    <source>
        <dbReference type="Google" id="ProtNLM"/>
    </source>
</evidence>
<dbReference type="AlphaFoldDB" id="A0A9W6G1K2"/>
<dbReference type="PANTHER" id="PTHR30408">
    <property type="entry name" value="TYPE-1 RESTRICTION ENZYME ECOKI SPECIFICITY PROTEIN"/>
    <property type="match status" value="1"/>
</dbReference>
<keyword evidence="4" id="KW-1185">Reference proteome</keyword>
<protein>
    <recommendedName>
        <fullName evidence="5">Type I restriction modification DNA specificity domain-containing protein</fullName>
    </recommendedName>
</protein>
<evidence type="ECO:0000313" key="4">
    <source>
        <dbReference type="Proteomes" id="UP001144352"/>
    </source>
</evidence>
<evidence type="ECO:0000256" key="1">
    <source>
        <dbReference type="ARBA" id="ARBA00022747"/>
    </source>
</evidence>
<sequence>MKVKIGDIASIQIGYSFRGRLDVAHSGALAVIQMKDLAAGVVDVSGLARIDMERPRGHHLVRVGDLVFRSRGVTNTCAILMDDPGTAVVSAPLFRIRVTGRLVLPQYLNWYINQPPAQAFLASHAKGTAQQMISKDALEDLEVFVPSLERQRAIVEVAVLAEQEQNLMMKLAEKRRQFWSAKLIELAKGEERR</sequence>
<dbReference type="Proteomes" id="UP001144352">
    <property type="component" value="Unassembled WGS sequence"/>
</dbReference>
<dbReference type="GO" id="GO:0009307">
    <property type="term" value="P:DNA restriction-modification system"/>
    <property type="evidence" value="ECO:0007669"/>
    <property type="project" value="UniProtKB-KW"/>
</dbReference>
<dbReference type="GO" id="GO:0003677">
    <property type="term" value="F:DNA binding"/>
    <property type="evidence" value="ECO:0007669"/>
    <property type="project" value="UniProtKB-KW"/>
</dbReference>
<proteinExistence type="predicted"/>
<accession>A0A9W6G1K2</accession>
<dbReference type="InterPro" id="IPR044946">
    <property type="entry name" value="Restrct_endonuc_typeI_TRD_sf"/>
</dbReference>
<gene>
    <name evidence="3" type="ORF">GHYDROH2_21890</name>
</gene>
<comment type="caution">
    <text evidence="3">The sequence shown here is derived from an EMBL/GenBank/DDBJ whole genome shotgun (WGS) entry which is preliminary data.</text>
</comment>
<evidence type="ECO:0000313" key="3">
    <source>
        <dbReference type="EMBL" id="GLI38688.1"/>
    </source>
</evidence>
<dbReference type="RefSeq" id="WP_214185042.1">
    <property type="nucleotide sequence ID" value="NZ_BSDS01000001.1"/>
</dbReference>
<keyword evidence="2" id="KW-0238">DNA-binding</keyword>
<dbReference type="InterPro" id="IPR052021">
    <property type="entry name" value="Type-I_RS_S_subunit"/>
</dbReference>
<reference evidence="3" key="1">
    <citation type="submission" date="2022-12" db="EMBL/GenBank/DDBJ databases">
        <title>Reference genome sequencing for broad-spectrum identification of bacterial and archaeal isolates by mass spectrometry.</title>
        <authorList>
            <person name="Sekiguchi Y."/>
            <person name="Tourlousse D.M."/>
        </authorList>
    </citation>
    <scope>NUCLEOTIDE SEQUENCE</scope>
    <source>
        <strain evidence="3">H2</strain>
    </source>
</reference>
<dbReference type="EMBL" id="BSDS01000001">
    <property type="protein sequence ID" value="GLI38688.1"/>
    <property type="molecule type" value="Genomic_DNA"/>
</dbReference>
<organism evidence="3 4">
    <name type="scientific">Geobacter hydrogenophilus</name>
    <dbReference type="NCBI Taxonomy" id="40983"/>
    <lineage>
        <taxon>Bacteria</taxon>
        <taxon>Pseudomonadati</taxon>
        <taxon>Thermodesulfobacteriota</taxon>
        <taxon>Desulfuromonadia</taxon>
        <taxon>Geobacterales</taxon>
        <taxon>Geobacteraceae</taxon>
        <taxon>Geobacter</taxon>
    </lineage>
</organism>
<dbReference type="PANTHER" id="PTHR30408:SF12">
    <property type="entry name" value="TYPE I RESTRICTION ENZYME MJAVIII SPECIFICITY SUBUNIT"/>
    <property type="match status" value="1"/>
</dbReference>